<evidence type="ECO:0000313" key="1">
    <source>
        <dbReference type="EMBL" id="CAE7449862.1"/>
    </source>
</evidence>
<protein>
    <submittedName>
        <fullName evidence="1">Kcnq5 protein</fullName>
    </submittedName>
</protein>
<accession>A0A812RNH7</accession>
<name>A0A812RNH7_9DINO</name>
<gene>
    <name evidence="1" type="primary">Kcnq5</name>
    <name evidence="1" type="ORF">SNEC2469_LOCUS12451</name>
</gene>
<organism evidence="1 2">
    <name type="scientific">Symbiodinium necroappetens</name>
    <dbReference type="NCBI Taxonomy" id="1628268"/>
    <lineage>
        <taxon>Eukaryota</taxon>
        <taxon>Sar</taxon>
        <taxon>Alveolata</taxon>
        <taxon>Dinophyceae</taxon>
        <taxon>Suessiales</taxon>
        <taxon>Symbiodiniaceae</taxon>
        <taxon>Symbiodinium</taxon>
    </lineage>
</organism>
<keyword evidence="2" id="KW-1185">Reference proteome</keyword>
<dbReference type="AlphaFoldDB" id="A0A812RNH7"/>
<evidence type="ECO:0000313" key="2">
    <source>
        <dbReference type="Proteomes" id="UP000601435"/>
    </source>
</evidence>
<dbReference type="Proteomes" id="UP000601435">
    <property type="component" value="Unassembled WGS sequence"/>
</dbReference>
<feature type="non-terminal residue" evidence="1">
    <location>
        <position position="1"/>
    </location>
</feature>
<proteinExistence type="predicted"/>
<reference evidence="1" key="1">
    <citation type="submission" date="2021-02" db="EMBL/GenBank/DDBJ databases">
        <authorList>
            <person name="Dougan E. K."/>
            <person name="Rhodes N."/>
            <person name="Thang M."/>
            <person name="Chan C."/>
        </authorList>
    </citation>
    <scope>NUCLEOTIDE SEQUENCE</scope>
</reference>
<comment type="caution">
    <text evidence="1">The sequence shown here is derived from an EMBL/GenBank/DDBJ whole genome shotgun (WGS) entry which is preliminary data.</text>
</comment>
<sequence>MSVTAASNMDVPWRTWPKFSKYTDDRMCRPSSERNEWPVRVRSFRQLLNIAHALKRTARGSGSEAVDWVIHLDHDELFLPPPQGLQAHLRHLDTSDCRLCLYQNFEAVPQDHTLTPFVDVTTFKVPSGRVSKTPAGMAGMNFWAQRTK</sequence>
<dbReference type="OrthoDB" id="433309at2759"/>
<dbReference type="EMBL" id="CAJNJA010019732">
    <property type="protein sequence ID" value="CAE7449862.1"/>
    <property type="molecule type" value="Genomic_DNA"/>
</dbReference>